<sequence>MTSQLVALCFDANDPLRLARFWTGVLGWEMTDDPRDGITLLPSDDTGFRIRCLPAREEKTGPNQMHFDLTSTSLEDQRQTVARSLELGARHIDIGQRPEEDHVVLADPEGNEFCVIGPDNNFLADCGFVGALACDGSREVGYFWSEALGWPLVWDQDEETAIRSPHGGPKITWGGPPVAPKTGKNRLHFDLAPPAHGDQRAEVDRLVSLGATRIDVGPREAGQVAMADPDGNEFCVLTPRQALRPGPRPAAGG</sequence>
<name>A0ABP8BHI5_9ACTN</name>
<reference evidence="3" key="1">
    <citation type="journal article" date="2019" name="Int. J. Syst. Evol. Microbiol.">
        <title>The Global Catalogue of Microorganisms (GCM) 10K type strain sequencing project: providing services to taxonomists for standard genome sequencing and annotation.</title>
        <authorList>
            <consortium name="The Broad Institute Genomics Platform"/>
            <consortium name="The Broad Institute Genome Sequencing Center for Infectious Disease"/>
            <person name="Wu L."/>
            <person name="Ma J."/>
        </authorList>
    </citation>
    <scope>NUCLEOTIDE SEQUENCE [LARGE SCALE GENOMIC DNA]</scope>
    <source>
        <strain evidence="3">JCM 17388</strain>
    </source>
</reference>
<evidence type="ECO:0000313" key="3">
    <source>
        <dbReference type="Proteomes" id="UP001501251"/>
    </source>
</evidence>
<evidence type="ECO:0000313" key="2">
    <source>
        <dbReference type="EMBL" id="GAA4206791.1"/>
    </source>
</evidence>
<comment type="caution">
    <text evidence="2">The sequence shown here is derived from an EMBL/GenBank/DDBJ whole genome shotgun (WGS) entry which is preliminary data.</text>
</comment>
<dbReference type="SUPFAM" id="SSF54593">
    <property type="entry name" value="Glyoxalase/Bleomycin resistance protein/Dihydroxybiphenyl dioxygenase"/>
    <property type="match status" value="2"/>
</dbReference>
<dbReference type="PANTHER" id="PTHR35908:SF1">
    <property type="entry name" value="CONSERVED PROTEIN"/>
    <property type="match status" value="1"/>
</dbReference>
<dbReference type="EMBL" id="BAABAQ010000016">
    <property type="protein sequence ID" value="GAA4206791.1"/>
    <property type="molecule type" value="Genomic_DNA"/>
</dbReference>
<dbReference type="PANTHER" id="PTHR35908">
    <property type="entry name" value="HYPOTHETICAL FUSION PROTEIN"/>
    <property type="match status" value="1"/>
</dbReference>
<dbReference type="RefSeq" id="WP_344922464.1">
    <property type="nucleotide sequence ID" value="NZ_BAABAQ010000016.1"/>
</dbReference>
<proteinExistence type="predicted"/>
<dbReference type="InterPro" id="IPR037523">
    <property type="entry name" value="VOC_core"/>
</dbReference>
<dbReference type="Pfam" id="PF18029">
    <property type="entry name" value="Glyoxalase_6"/>
    <property type="match status" value="2"/>
</dbReference>
<organism evidence="2 3">
    <name type="scientific">Streptosporangium oxazolinicum</name>
    <dbReference type="NCBI Taxonomy" id="909287"/>
    <lineage>
        <taxon>Bacteria</taxon>
        <taxon>Bacillati</taxon>
        <taxon>Actinomycetota</taxon>
        <taxon>Actinomycetes</taxon>
        <taxon>Streptosporangiales</taxon>
        <taxon>Streptosporangiaceae</taxon>
        <taxon>Streptosporangium</taxon>
    </lineage>
</organism>
<accession>A0ABP8BHI5</accession>
<dbReference type="Gene3D" id="3.10.180.10">
    <property type="entry name" value="2,3-Dihydroxybiphenyl 1,2-Dioxygenase, domain 1"/>
    <property type="match status" value="2"/>
</dbReference>
<keyword evidence="3" id="KW-1185">Reference proteome</keyword>
<evidence type="ECO:0000259" key="1">
    <source>
        <dbReference type="PROSITE" id="PS51819"/>
    </source>
</evidence>
<dbReference type="InterPro" id="IPR041581">
    <property type="entry name" value="Glyoxalase_6"/>
</dbReference>
<dbReference type="CDD" id="cd06587">
    <property type="entry name" value="VOC"/>
    <property type="match status" value="2"/>
</dbReference>
<dbReference type="InterPro" id="IPR029068">
    <property type="entry name" value="Glyas_Bleomycin-R_OHBP_Dase"/>
</dbReference>
<dbReference type="PROSITE" id="PS51819">
    <property type="entry name" value="VOC"/>
    <property type="match status" value="1"/>
</dbReference>
<dbReference type="Proteomes" id="UP001501251">
    <property type="component" value="Unassembled WGS sequence"/>
</dbReference>
<feature type="domain" description="VOC" evidence="1">
    <location>
        <begin position="125"/>
        <end position="239"/>
    </location>
</feature>
<gene>
    <name evidence="2" type="ORF">GCM10022252_69500</name>
</gene>
<protein>
    <submittedName>
        <fullName evidence="2">VOC family protein</fullName>
    </submittedName>
</protein>